<dbReference type="GO" id="GO:0032259">
    <property type="term" value="P:methylation"/>
    <property type="evidence" value="ECO:0007669"/>
    <property type="project" value="UniProtKB-KW"/>
</dbReference>
<dbReference type="AlphaFoldDB" id="A0A7C2K397"/>
<evidence type="ECO:0000313" key="2">
    <source>
        <dbReference type="EMBL" id="HEN27844.1"/>
    </source>
</evidence>
<proteinExistence type="predicted"/>
<dbReference type="Gene3D" id="3.40.50.150">
    <property type="entry name" value="Vaccinia Virus protein VP39"/>
    <property type="match status" value="1"/>
</dbReference>
<feature type="domain" description="Methyltransferase type 11" evidence="1">
    <location>
        <begin position="51"/>
        <end position="146"/>
    </location>
</feature>
<sequence length="267" mass="31059">MNVKEEIKKYWNRRSKFYDLAIGHGISGKDEEEAWLAELRNVFGEHRKKILDVGTGTGFLAFLLARLGYEVTGVDISNGMLDIARKKAQKLGLNVQFVYGDAENLPFDEQTFDGVICRHLLWTLPNPERAISEWIRVTVQRGKIVIIEGAWDKRGILAKFIHRIGWMLHKIVRERSNPLKEYPYRKNVKDKLPYAKGLTGAEIVSLLSKFELEEISVKDLRYLREIQKKYVPWYLRISYTYPYFLVSGTVSEKSKLRIKDSGKSFLR</sequence>
<keyword evidence="2" id="KW-0489">Methyltransferase</keyword>
<dbReference type="InterPro" id="IPR013216">
    <property type="entry name" value="Methyltransf_11"/>
</dbReference>
<dbReference type="PANTHER" id="PTHR43591">
    <property type="entry name" value="METHYLTRANSFERASE"/>
    <property type="match status" value="1"/>
</dbReference>
<dbReference type="Pfam" id="PF08241">
    <property type="entry name" value="Methyltransf_11"/>
    <property type="match status" value="1"/>
</dbReference>
<dbReference type="PANTHER" id="PTHR43591:SF24">
    <property type="entry name" value="2-METHOXY-6-POLYPRENYL-1,4-BENZOQUINOL METHYLASE, MITOCHONDRIAL"/>
    <property type="match status" value="1"/>
</dbReference>
<dbReference type="SUPFAM" id="SSF53335">
    <property type="entry name" value="S-adenosyl-L-methionine-dependent methyltransferases"/>
    <property type="match status" value="1"/>
</dbReference>
<organism evidence="2">
    <name type="scientific">candidate division WOR-3 bacterium</name>
    <dbReference type="NCBI Taxonomy" id="2052148"/>
    <lineage>
        <taxon>Bacteria</taxon>
        <taxon>Bacteria division WOR-3</taxon>
    </lineage>
</organism>
<dbReference type="InterPro" id="IPR029063">
    <property type="entry name" value="SAM-dependent_MTases_sf"/>
</dbReference>
<name>A0A7C2K397_UNCW3</name>
<reference evidence="2" key="1">
    <citation type="journal article" date="2020" name="mSystems">
        <title>Genome- and Community-Level Interaction Insights into Carbon Utilization and Element Cycling Functions of Hydrothermarchaeota in Hydrothermal Sediment.</title>
        <authorList>
            <person name="Zhou Z."/>
            <person name="Liu Y."/>
            <person name="Xu W."/>
            <person name="Pan J."/>
            <person name="Luo Z.H."/>
            <person name="Li M."/>
        </authorList>
    </citation>
    <scope>NUCLEOTIDE SEQUENCE [LARGE SCALE GENOMIC DNA]</scope>
    <source>
        <strain evidence="2">SpSt-34</strain>
    </source>
</reference>
<keyword evidence="2" id="KW-0808">Transferase</keyword>
<dbReference type="EMBL" id="DSOL01000125">
    <property type="protein sequence ID" value="HEN27844.1"/>
    <property type="molecule type" value="Genomic_DNA"/>
</dbReference>
<protein>
    <submittedName>
        <fullName evidence="2">Methyltransferase domain-containing protein</fullName>
    </submittedName>
</protein>
<evidence type="ECO:0000259" key="1">
    <source>
        <dbReference type="Pfam" id="PF08241"/>
    </source>
</evidence>
<accession>A0A7C2K397</accession>
<dbReference type="GO" id="GO:0008757">
    <property type="term" value="F:S-adenosylmethionine-dependent methyltransferase activity"/>
    <property type="evidence" value="ECO:0007669"/>
    <property type="project" value="InterPro"/>
</dbReference>
<comment type="caution">
    <text evidence="2">The sequence shown here is derived from an EMBL/GenBank/DDBJ whole genome shotgun (WGS) entry which is preliminary data.</text>
</comment>
<dbReference type="CDD" id="cd02440">
    <property type="entry name" value="AdoMet_MTases"/>
    <property type="match status" value="1"/>
</dbReference>
<gene>
    <name evidence="2" type="ORF">ENQ77_04140</name>
</gene>